<name>A0A444ZXV5_ARAHY</name>
<evidence type="ECO:0000313" key="1">
    <source>
        <dbReference type="EMBL" id="RYR19018.1"/>
    </source>
</evidence>
<dbReference type="PANTHER" id="PTHR34808:SF2">
    <property type="entry name" value="EXPRESSED PROTEIN"/>
    <property type="match status" value="1"/>
</dbReference>
<comment type="caution">
    <text evidence="1">The sequence shown here is derived from an EMBL/GenBank/DDBJ whole genome shotgun (WGS) entry which is preliminary data.</text>
</comment>
<dbReference type="Proteomes" id="UP000289738">
    <property type="component" value="Chromosome B03"/>
</dbReference>
<dbReference type="AlphaFoldDB" id="A0A444ZXV5"/>
<dbReference type="PANTHER" id="PTHR34808">
    <property type="entry name" value="EXPRESSED PROTEIN"/>
    <property type="match status" value="1"/>
</dbReference>
<dbReference type="EMBL" id="SDMP01000013">
    <property type="protein sequence ID" value="RYR19018.1"/>
    <property type="molecule type" value="Genomic_DNA"/>
</dbReference>
<evidence type="ECO:0000313" key="2">
    <source>
        <dbReference type="Proteomes" id="UP000289738"/>
    </source>
</evidence>
<dbReference type="SMR" id="A0A444ZXV5"/>
<dbReference type="Gramene" id="arahy.Tifrunner.gnm2.ann2.Ah13g457700.1">
    <property type="protein sequence ID" value="arahy.Tifrunner.gnm2.ann2.Ah13g457700.1-CDS"/>
    <property type="gene ID" value="arahy.Tifrunner.gnm2.ann2.Ah13g457700"/>
</dbReference>
<gene>
    <name evidence="1" type="ORF">Ahy_B03g063682</name>
</gene>
<sequence>MLIVFGVSIRHTQRIKTREYIMEAPMVSIERSSSIEREPRTLSIDQLESARNLAMYILNTKPIEEASRIFTEGLQPVVSAACRMGYDTGMDIDPAQELQNMRDDDPAAHDAFRDIASAPF</sequence>
<reference evidence="1 2" key="1">
    <citation type="submission" date="2019-01" db="EMBL/GenBank/DDBJ databases">
        <title>Sequencing of cultivated peanut Arachis hypogaea provides insights into genome evolution and oil improvement.</title>
        <authorList>
            <person name="Chen X."/>
        </authorList>
    </citation>
    <scope>NUCLEOTIDE SEQUENCE [LARGE SCALE GENOMIC DNA]</scope>
    <source>
        <strain evidence="2">cv. Fuhuasheng</strain>
        <tissue evidence="1">Leaves</tissue>
    </source>
</reference>
<protein>
    <submittedName>
        <fullName evidence="1">Uncharacterized protein</fullName>
    </submittedName>
</protein>
<proteinExistence type="predicted"/>
<dbReference type="OrthoDB" id="603047at2759"/>
<keyword evidence="2" id="KW-1185">Reference proteome</keyword>
<accession>A0A444ZXV5</accession>
<organism evidence="1 2">
    <name type="scientific">Arachis hypogaea</name>
    <name type="common">Peanut</name>
    <dbReference type="NCBI Taxonomy" id="3818"/>
    <lineage>
        <taxon>Eukaryota</taxon>
        <taxon>Viridiplantae</taxon>
        <taxon>Streptophyta</taxon>
        <taxon>Embryophyta</taxon>
        <taxon>Tracheophyta</taxon>
        <taxon>Spermatophyta</taxon>
        <taxon>Magnoliopsida</taxon>
        <taxon>eudicotyledons</taxon>
        <taxon>Gunneridae</taxon>
        <taxon>Pentapetalae</taxon>
        <taxon>rosids</taxon>
        <taxon>fabids</taxon>
        <taxon>Fabales</taxon>
        <taxon>Fabaceae</taxon>
        <taxon>Papilionoideae</taxon>
        <taxon>50 kb inversion clade</taxon>
        <taxon>dalbergioids sensu lato</taxon>
        <taxon>Dalbergieae</taxon>
        <taxon>Pterocarpus clade</taxon>
        <taxon>Arachis</taxon>
    </lineage>
</organism>